<dbReference type="VEuPathDB" id="TriTrypDB:LDHU3_24.0800"/>
<organism evidence="5 6">
    <name type="scientific">Leishmania donovani</name>
    <dbReference type="NCBI Taxonomy" id="5661"/>
    <lineage>
        <taxon>Eukaryota</taxon>
        <taxon>Discoba</taxon>
        <taxon>Euglenozoa</taxon>
        <taxon>Kinetoplastea</taxon>
        <taxon>Metakinetoplastina</taxon>
        <taxon>Trypanosomatida</taxon>
        <taxon>Trypanosomatidae</taxon>
        <taxon>Leishmaniinae</taxon>
        <taxon>Leishmania</taxon>
    </lineage>
</organism>
<feature type="region of interest" description="Disordered" evidence="3">
    <location>
        <begin position="487"/>
        <end position="515"/>
    </location>
</feature>
<dbReference type="InterPro" id="IPR050117">
    <property type="entry name" value="MAPK"/>
</dbReference>
<dbReference type="Pfam" id="PF00069">
    <property type="entry name" value="Pkinase"/>
    <property type="match status" value="2"/>
</dbReference>
<evidence type="ECO:0000313" key="6">
    <source>
        <dbReference type="Proteomes" id="UP000318447"/>
    </source>
</evidence>
<feature type="region of interest" description="Disordered" evidence="3">
    <location>
        <begin position="1666"/>
        <end position="1749"/>
    </location>
</feature>
<name>A0A504XU25_LEIDO</name>
<feature type="compositionally biased region" description="Polar residues" evidence="3">
    <location>
        <begin position="502"/>
        <end position="515"/>
    </location>
</feature>
<feature type="compositionally biased region" description="Low complexity" evidence="3">
    <location>
        <begin position="1450"/>
        <end position="1466"/>
    </location>
</feature>
<evidence type="ECO:0000256" key="3">
    <source>
        <dbReference type="SAM" id="MobiDB-lite"/>
    </source>
</evidence>
<comment type="caution">
    <text evidence="5">The sequence shown here is derived from an EMBL/GenBank/DDBJ whole genome shotgun (WGS) entry which is preliminary data.</text>
</comment>
<feature type="domain" description="Protein kinase" evidence="4">
    <location>
        <begin position="532"/>
        <end position="879"/>
    </location>
</feature>
<feature type="compositionally biased region" description="Polar residues" evidence="3">
    <location>
        <begin position="1020"/>
        <end position="1029"/>
    </location>
</feature>
<feature type="compositionally biased region" description="Basic and acidic residues" evidence="3">
    <location>
        <begin position="975"/>
        <end position="988"/>
    </location>
</feature>
<dbReference type="PROSITE" id="PS50011">
    <property type="entry name" value="PROTEIN_KINASE_DOM"/>
    <property type="match status" value="1"/>
</dbReference>
<dbReference type="Proteomes" id="UP000318447">
    <property type="component" value="Unassembled WGS sequence"/>
</dbReference>
<keyword evidence="5" id="KW-0418">Kinase</keyword>
<gene>
    <name evidence="5" type="ORF">CGC21_15980</name>
</gene>
<dbReference type="PROSITE" id="PS00108">
    <property type="entry name" value="PROTEIN_KINASE_ST"/>
    <property type="match status" value="1"/>
</dbReference>
<evidence type="ECO:0000256" key="2">
    <source>
        <dbReference type="ARBA" id="ARBA00022840"/>
    </source>
</evidence>
<keyword evidence="5" id="KW-0808">Transferase</keyword>
<dbReference type="VEuPathDB" id="TriTrypDB:LdBPK_240670.1"/>
<feature type="region of interest" description="Disordered" evidence="3">
    <location>
        <begin position="1531"/>
        <end position="1550"/>
    </location>
</feature>
<dbReference type="Gene3D" id="1.10.510.10">
    <property type="entry name" value="Transferase(Phosphotransferase) domain 1"/>
    <property type="match status" value="2"/>
</dbReference>
<keyword evidence="2" id="KW-0067">ATP-binding</keyword>
<protein>
    <submittedName>
        <fullName evidence="5">Protein kinase domain family protein</fullName>
    </submittedName>
</protein>
<feature type="region of interest" description="Disordered" evidence="3">
    <location>
        <begin position="1497"/>
        <end position="1525"/>
    </location>
</feature>
<accession>A0A504XU25</accession>
<feature type="region of interest" description="Disordered" evidence="3">
    <location>
        <begin position="1081"/>
        <end position="1107"/>
    </location>
</feature>
<feature type="region of interest" description="Disordered" evidence="3">
    <location>
        <begin position="1446"/>
        <end position="1475"/>
    </location>
</feature>
<feature type="compositionally biased region" description="Basic and acidic residues" evidence="3">
    <location>
        <begin position="1701"/>
        <end position="1733"/>
    </location>
</feature>
<dbReference type="VEuPathDB" id="TriTrypDB:LdCL_240011700"/>
<feature type="compositionally biased region" description="Polar residues" evidence="3">
    <location>
        <begin position="1497"/>
        <end position="1508"/>
    </location>
</feature>
<dbReference type="VEuPathDB" id="TriTrypDB:LdCL_240011800"/>
<evidence type="ECO:0000256" key="1">
    <source>
        <dbReference type="ARBA" id="ARBA00022741"/>
    </source>
</evidence>
<dbReference type="InterPro" id="IPR008271">
    <property type="entry name" value="Ser/Thr_kinase_AS"/>
</dbReference>
<dbReference type="PANTHER" id="PTHR24055">
    <property type="entry name" value="MITOGEN-ACTIVATED PROTEIN KINASE"/>
    <property type="match status" value="1"/>
</dbReference>
<sequence>MWKNTLVEISNRAGKKAALPVLNKLQKAVATDLSISRVYSGKTLAPMRATDESNTLLRSAEGFPFLYAQEAFCVLIKAGEAQHALRLTTFWKYQKPKHLRVVRKKVKRELFRTISTLEEVKDASTLKALIDILSSALQEQQLAHKSALQAVSLTHSDACQPFIQYKLFAPLGSTATADVLVCAAEAACRLDGGEGIPTLEKLVILDKCASVRVSSATTARLPYQLYRLLEAWAAERLLDPKLTEQVCPDLPPKLLHPSHYTTLDILALSTAEARYIHKNWISRGLFQPNSDKLGQCSKWSCIMGRLLANSKTLQAVEAKCLLIALMCGPAKPAITGDSRSVSTVRRSILRLLRNLKPSVRRHAAANLLKKRHLFAALKISPFTTACVYLQSFHSKNTVDPTLCKMCTALLFRLCRAGRYADAARVIWNHLSVECSVTAALFKKNAMTVEFAVVAVSHAMREACAKKYSRVGGSDKYVAIKKQYSRYNSNGSTGSRMLPKSSGLPQSSQRTRSHLSQDTLVSSLGSHFVCRGESGLQQLEAGDCVPVSQRRELDLGEESVSQTAALSQQHENCSAENSSGDATRQRVVPPVMDEVSVLNYLGPHPQIVRFLGSYTTSKNTSFFTMELMDSDVGRELREGNATLHEEGVCAAIAYSVLLALEEMHSHAVAHRDVKPGNILLKRLTEPEEWACIYLPRDDFRARLLPKSSAVSAFDPTLCTSKEASSHEVAPAIRSANDNASYVKAALGDFSAAHSTRCADNVAFFDTRGTLHYKSPEQLMGKRSVASENFAAVDLWGLGCTLYEMVTGTRPFPGSSELQVLMSILDALGSDIQSFPVATKHAALFDEIPASPAFVNLLQRLLCLDPTRRCTAKEALRHSFLASIRDSALRCADAERQISTDRLPYVIGIPLTLKYASFTHIPELRFSRISRTPLKATESTPSELSAPQQPPANGCPAPPSASDTEIAALTVVAEREAAAETRSKHRDVNHWSDGATTTLWGREGDCEDQEEKETPSKKPPQQHCSDTTGTSFLSESSYLHWSEIRPATRPSAPPLLKPLQHKENRVRSSSGCRAVAFFGNAAVGSTPSPSTSANDPQQQPPSLSGSMHRTVDVASRNTVSRALNISDSSVKGVRTERSASHVDFDLSPVAATQLFSTETDTSACLVPHPAAAFLPRRTQPVLQLASGSTFTASNLRANSSFERENLMVGRCGGNGTSTSAAVGVAGPTGVIHAGRCSTPRQHHGQRPTAFSGRALCFSEETDPFTRRSWGSSAGQQSCLNSLLTSPAPVGQRAVEECSPQPSPIRPIGVATRSPSGLPVAADRSGLFLDDSGVGLGWIGMPPTTSAAQESIGAGACEAVAALMPALARDVSRGSEAGAAVAPMLYPVRLQPSWNASSTTATGIVQPSNSPCVRRCVHLLEPPPGGCSRSRTCSAVALTMGVTTAAVAERPDASCSSQQQQPTTSPASTGRRDASSSRIMPLPIPLSVATVCQSATQSLCAPTPRSRTPTSRALHETPRTQRFSCPTSALRTGYAGHKNGNQRGSSQPQDALTSCVDGGDDILSAAPFLCNQDVNASVTHLAHKVCASVGLTGSGSGAAPTLRCAAASPLGSLVACTHSSQRHCTPSSSDPAPEIAVSINCDGCNHPAVANEASPTPNVTVVRASRAMLSTGGPHTPLPVHGSASPLSQPCDAPLLQLSSASLDSHRRSVKDHESDRIETPQSKRRESMKRAREEAMDSEDVAAVRQSARVV</sequence>
<dbReference type="VEuPathDB" id="TriTrypDB:LdBPK_240680.1"/>
<reference evidence="6" key="1">
    <citation type="submission" date="2019-02" db="EMBL/GenBank/DDBJ databases">
        <title>FDA dAtabase for Regulatory Grade micrObial Sequences (FDA-ARGOS): Supporting development and validation of Infectious Disease Dx tests.</title>
        <authorList>
            <person name="Duncan R."/>
            <person name="Fisher C."/>
            <person name="Tallon L."/>
            <person name="Sadzewicz L."/>
            <person name="Sengamalay N."/>
            <person name="Ott S."/>
            <person name="Godinez A."/>
            <person name="Nagaraj S."/>
            <person name="Vavikolanu K."/>
            <person name="Nadendla S."/>
            <person name="Aluvathingal J."/>
            <person name="Sichtig H."/>
        </authorList>
    </citation>
    <scope>NUCLEOTIDE SEQUENCE [LARGE SCALE GENOMIC DNA]</scope>
    <source>
        <strain evidence="6">FDAARGOS_361</strain>
    </source>
</reference>
<dbReference type="InterPro" id="IPR011009">
    <property type="entry name" value="Kinase-like_dom_sf"/>
</dbReference>
<keyword evidence="1" id="KW-0547">Nucleotide-binding</keyword>
<feature type="compositionally biased region" description="Polar residues" evidence="3">
    <location>
        <begin position="935"/>
        <end position="945"/>
    </location>
</feature>
<dbReference type="SMART" id="SM00220">
    <property type="entry name" value="S_TKc"/>
    <property type="match status" value="1"/>
</dbReference>
<dbReference type="GO" id="GO:0004672">
    <property type="term" value="F:protein kinase activity"/>
    <property type="evidence" value="ECO:0007669"/>
    <property type="project" value="InterPro"/>
</dbReference>
<dbReference type="EMBL" id="RHLC01000020">
    <property type="protein sequence ID" value="TPP52201.1"/>
    <property type="molecule type" value="Genomic_DNA"/>
</dbReference>
<dbReference type="InterPro" id="IPR000719">
    <property type="entry name" value="Prot_kinase_dom"/>
</dbReference>
<feature type="compositionally biased region" description="Polar residues" evidence="3">
    <location>
        <begin position="1081"/>
        <end position="1105"/>
    </location>
</feature>
<proteinExistence type="predicted"/>
<evidence type="ECO:0000259" key="4">
    <source>
        <dbReference type="PROSITE" id="PS50011"/>
    </source>
</evidence>
<feature type="region of interest" description="Disordered" evidence="3">
    <location>
        <begin position="975"/>
        <end position="1029"/>
    </location>
</feature>
<dbReference type="GO" id="GO:0005524">
    <property type="term" value="F:ATP binding"/>
    <property type="evidence" value="ECO:0007669"/>
    <property type="project" value="UniProtKB-KW"/>
</dbReference>
<dbReference type="VEuPathDB" id="TriTrypDB:LDHU3_24.0810"/>
<evidence type="ECO:0000313" key="5">
    <source>
        <dbReference type="EMBL" id="TPP52201.1"/>
    </source>
</evidence>
<dbReference type="SUPFAM" id="SSF56112">
    <property type="entry name" value="Protein kinase-like (PK-like)"/>
    <property type="match status" value="1"/>
</dbReference>
<feature type="region of interest" description="Disordered" evidence="3">
    <location>
        <begin position="930"/>
        <end position="960"/>
    </location>
</feature>
<feature type="compositionally biased region" description="Polar residues" evidence="3">
    <location>
        <begin position="1536"/>
        <end position="1549"/>
    </location>
</feature>